<dbReference type="GO" id="GO:0044780">
    <property type="term" value="P:bacterial-type flagellum assembly"/>
    <property type="evidence" value="ECO:0007669"/>
    <property type="project" value="InterPro"/>
</dbReference>
<comment type="caution">
    <text evidence="2">The sequence shown here is derived from an EMBL/GenBank/DDBJ whole genome shotgun (WGS) entry which is preliminary data.</text>
</comment>
<name>A0A4R3K9D9_9FIRM</name>
<dbReference type="AlphaFoldDB" id="A0A4R3K9D9"/>
<dbReference type="EMBL" id="SMAA01000006">
    <property type="protein sequence ID" value="TCS79644.1"/>
    <property type="molecule type" value="Genomic_DNA"/>
</dbReference>
<sequence>MWQKLIDIIQTLVEIYAQLFVLNEKKRKAVLDIDMHTLEGLIKEEQAIINSIITAEQTRKNILKTMAVNNSPINEHSNVKNLLHFCPQEYKDSFLKVNNDLSASVQKVSSISEANKLLMQGALTAVNMNINSLAGIKADPGYGKNGTQNFSPHEKNFELKI</sequence>
<dbReference type="Proteomes" id="UP000295188">
    <property type="component" value="Unassembled WGS sequence"/>
</dbReference>
<dbReference type="InterPro" id="IPR007809">
    <property type="entry name" value="FlgN-like"/>
</dbReference>
<protein>
    <submittedName>
        <fullName evidence="2">FlgN protein</fullName>
    </submittedName>
</protein>
<dbReference type="RefSeq" id="WP_132548676.1">
    <property type="nucleotide sequence ID" value="NZ_SMAA01000006.1"/>
</dbReference>
<dbReference type="Pfam" id="PF05130">
    <property type="entry name" value="FlgN"/>
    <property type="match status" value="1"/>
</dbReference>
<dbReference type="Gene3D" id="1.20.58.300">
    <property type="entry name" value="FlgN-like"/>
    <property type="match status" value="1"/>
</dbReference>
<organism evidence="2 3">
    <name type="scientific">Pectinatus cerevisiiphilus</name>
    <dbReference type="NCBI Taxonomy" id="86956"/>
    <lineage>
        <taxon>Bacteria</taxon>
        <taxon>Bacillati</taxon>
        <taxon>Bacillota</taxon>
        <taxon>Negativicutes</taxon>
        <taxon>Selenomonadales</taxon>
        <taxon>Selenomonadaceae</taxon>
        <taxon>Pectinatus</taxon>
    </lineage>
</organism>
<evidence type="ECO:0000313" key="2">
    <source>
        <dbReference type="EMBL" id="TCS79644.1"/>
    </source>
</evidence>
<accession>A0A4R3K9D9</accession>
<proteinExistence type="predicted"/>
<reference evidence="2 3" key="1">
    <citation type="submission" date="2019-03" db="EMBL/GenBank/DDBJ databases">
        <title>Genomic Encyclopedia of Type Strains, Phase IV (KMG-IV): sequencing the most valuable type-strain genomes for metagenomic binning, comparative biology and taxonomic classification.</title>
        <authorList>
            <person name="Goeker M."/>
        </authorList>
    </citation>
    <scope>NUCLEOTIDE SEQUENCE [LARGE SCALE GENOMIC DNA]</scope>
    <source>
        <strain evidence="2 3">DSM 20467</strain>
    </source>
</reference>
<keyword evidence="1" id="KW-1005">Bacterial flagellum biogenesis</keyword>
<evidence type="ECO:0000313" key="3">
    <source>
        <dbReference type="Proteomes" id="UP000295188"/>
    </source>
</evidence>
<dbReference type="InterPro" id="IPR036679">
    <property type="entry name" value="FlgN-like_sf"/>
</dbReference>
<evidence type="ECO:0000256" key="1">
    <source>
        <dbReference type="ARBA" id="ARBA00022795"/>
    </source>
</evidence>
<dbReference type="SUPFAM" id="SSF140566">
    <property type="entry name" value="FlgN-like"/>
    <property type="match status" value="1"/>
</dbReference>
<dbReference type="OrthoDB" id="1665443at2"/>
<keyword evidence="3" id="KW-1185">Reference proteome</keyword>
<gene>
    <name evidence="2" type="ORF">EDC37_10659</name>
</gene>